<evidence type="ECO:0000256" key="14">
    <source>
        <dbReference type="ARBA" id="ARBA00069241"/>
    </source>
</evidence>
<dbReference type="GO" id="GO:0015293">
    <property type="term" value="F:symporter activity"/>
    <property type="evidence" value="ECO:0007669"/>
    <property type="project" value="UniProtKB-KW"/>
</dbReference>
<evidence type="ECO:0000256" key="7">
    <source>
        <dbReference type="ARBA" id="ARBA00022792"/>
    </source>
</evidence>
<dbReference type="InterPro" id="IPR018108">
    <property type="entry name" value="MCP_transmembrane"/>
</dbReference>
<keyword evidence="22" id="KW-1185">Reference proteome</keyword>
<dbReference type="GO" id="GO:0015183">
    <property type="term" value="F:L-aspartate transmembrane transporter activity"/>
    <property type="evidence" value="ECO:0007669"/>
    <property type="project" value="TreeGrafter"/>
</dbReference>
<evidence type="ECO:0000256" key="15">
    <source>
        <dbReference type="ARBA" id="ARBA00076502"/>
    </source>
</evidence>
<keyword evidence="10" id="KW-0496">Mitochondrion</keyword>
<keyword evidence="7" id="KW-0999">Mitochondrion inner membrane</keyword>
<evidence type="ECO:0000256" key="2">
    <source>
        <dbReference type="ARBA" id="ARBA00006375"/>
    </source>
</evidence>
<dbReference type="InterPro" id="IPR051028">
    <property type="entry name" value="Mito_Solute_Carrier"/>
</dbReference>
<feature type="repeat" description="Solcar" evidence="17">
    <location>
        <begin position="295"/>
        <end position="392"/>
    </location>
</feature>
<evidence type="ECO:0000256" key="16">
    <source>
        <dbReference type="ARBA" id="ARBA00081096"/>
    </source>
</evidence>
<evidence type="ECO:0000256" key="1">
    <source>
        <dbReference type="ARBA" id="ARBA00004448"/>
    </source>
</evidence>
<accession>A0A1W0X4Z3</accession>
<reference evidence="22" key="1">
    <citation type="submission" date="2017-01" db="EMBL/GenBank/DDBJ databases">
        <title>Comparative genomics of anhydrobiosis in the tardigrade Hypsibius dujardini.</title>
        <authorList>
            <person name="Yoshida Y."/>
            <person name="Koutsovoulos G."/>
            <person name="Laetsch D."/>
            <person name="Stevens L."/>
            <person name="Kumar S."/>
            <person name="Horikawa D."/>
            <person name="Ishino K."/>
            <person name="Komine S."/>
            <person name="Tomita M."/>
            <person name="Blaxter M."/>
            <person name="Arakawa K."/>
        </authorList>
    </citation>
    <scope>NUCLEOTIDE SEQUENCE [LARGE SCALE GENOMIC DNA]</scope>
    <source>
        <strain evidence="22">Z151</strain>
    </source>
</reference>
<evidence type="ECO:0000256" key="4">
    <source>
        <dbReference type="ARBA" id="ARBA00022553"/>
    </source>
</evidence>
<comment type="caution">
    <text evidence="21">The sequence shown here is derived from an EMBL/GenBank/DDBJ whole genome shotgun (WGS) entry which is preliminary data.</text>
</comment>
<keyword evidence="3 18" id="KW-0813">Transport</keyword>
<feature type="repeat" description="Solcar" evidence="17">
    <location>
        <begin position="403"/>
        <end position="492"/>
    </location>
</feature>
<feature type="region of interest" description="Disordered" evidence="19">
    <location>
        <begin position="89"/>
        <end position="129"/>
    </location>
</feature>
<keyword evidence="8" id="KW-0769">Symport</keyword>
<dbReference type="GO" id="GO:0043490">
    <property type="term" value="P:malate-aspartate shuttle"/>
    <property type="evidence" value="ECO:0007669"/>
    <property type="project" value="TreeGrafter"/>
</dbReference>
<evidence type="ECO:0000256" key="17">
    <source>
        <dbReference type="PROSITE-ProRule" id="PRU00282"/>
    </source>
</evidence>
<feature type="transmembrane region" description="Helical" evidence="20">
    <location>
        <begin position="405"/>
        <end position="429"/>
    </location>
</feature>
<keyword evidence="4" id="KW-0597">Phosphoprotein</keyword>
<evidence type="ECO:0000256" key="10">
    <source>
        <dbReference type="ARBA" id="ARBA00023128"/>
    </source>
</evidence>
<feature type="transmembrane region" description="Helical" evidence="20">
    <location>
        <begin position="364"/>
        <end position="385"/>
    </location>
</feature>
<dbReference type="Proteomes" id="UP000192578">
    <property type="component" value="Unassembled WGS sequence"/>
</dbReference>
<evidence type="ECO:0000256" key="9">
    <source>
        <dbReference type="ARBA" id="ARBA00022989"/>
    </source>
</evidence>
<comment type="subcellular location">
    <subcellularLocation>
        <location evidence="1">Mitochondrion inner membrane</location>
        <topology evidence="1">Multi-pass membrane protein</topology>
    </subcellularLocation>
</comment>
<evidence type="ECO:0000256" key="19">
    <source>
        <dbReference type="SAM" id="MobiDB-lite"/>
    </source>
</evidence>
<comment type="catalytic activity">
    <reaction evidence="12">
        <text>L-glutamate(in) + H(+)(in) = L-glutamate(out) + H(+)(out)</text>
        <dbReference type="Rhea" id="RHEA:70955"/>
        <dbReference type="ChEBI" id="CHEBI:15378"/>
        <dbReference type="ChEBI" id="CHEBI:29985"/>
    </reaction>
</comment>
<proteinExistence type="inferred from homology"/>
<dbReference type="AlphaFoldDB" id="A0A1W0X4Z3"/>
<dbReference type="PRINTS" id="PR00926">
    <property type="entry name" value="MITOCARRIER"/>
</dbReference>
<evidence type="ECO:0000313" key="22">
    <source>
        <dbReference type="Proteomes" id="UP000192578"/>
    </source>
</evidence>
<keyword evidence="9 20" id="KW-1133">Transmembrane helix</keyword>
<evidence type="ECO:0000256" key="18">
    <source>
        <dbReference type="RuleBase" id="RU000488"/>
    </source>
</evidence>
<dbReference type="GO" id="GO:0005743">
    <property type="term" value="C:mitochondrial inner membrane"/>
    <property type="evidence" value="ECO:0007669"/>
    <property type="project" value="UniProtKB-SubCell"/>
</dbReference>
<evidence type="ECO:0000256" key="5">
    <source>
        <dbReference type="ARBA" id="ARBA00022692"/>
    </source>
</evidence>
<gene>
    <name evidence="21" type="ORF">BV898_03692</name>
</gene>
<dbReference type="GO" id="GO:0005313">
    <property type="term" value="F:L-glutamate transmembrane transporter activity"/>
    <property type="evidence" value="ECO:0007669"/>
    <property type="project" value="TreeGrafter"/>
</dbReference>
<evidence type="ECO:0000256" key="8">
    <source>
        <dbReference type="ARBA" id="ARBA00022847"/>
    </source>
</evidence>
<evidence type="ECO:0000256" key="20">
    <source>
        <dbReference type="SAM" id="Phobius"/>
    </source>
</evidence>
<dbReference type="PANTHER" id="PTHR45678:SF5">
    <property type="entry name" value="AT03939P-RELATED"/>
    <property type="match status" value="1"/>
</dbReference>
<keyword evidence="5 17" id="KW-0812">Transmembrane</keyword>
<dbReference type="InterPro" id="IPR023395">
    <property type="entry name" value="MCP_dom_sf"/>
</dbReference>
<dbReference type="PROSITE" id="PS50920">
    <property type="entry name" value="SOLCAR"/>
    <property type="match status" value="3"/>
</dbReference>
<evidence type="ECO:0000256" key="6">
    <source>
        <dbReference type="ARBA" id="ARBA00022737"/>
    </source>
</evidence>
<dbReference type="Gene3D" id="1.50.40.10">
    <property type="entry name" value="Mitochondrial carrier domain"/>
    <property type="match status" value="1"/>
</dbReference>
<dbReference type="SUPFAM" id="SSF103506">
    <property type="entry name" value="Mitochondrial carrier"/>
    <property type="match status" value="1"/>
</dbReference>
<evidence type="ECO:0000256" key="12">
    <source>
        <dbReference type="ARBA" id="ARBA00048437"/>
    </source>
</evidence>
<evidence type="ECO:0000256" key="3">
    <source>
        <dbReference type="ARBA" id="ARBA00022448"/>
    </source>
</evidence>
<dbReference type="OrthoDB" id="2382881at2759"/>
<dbReference type="FunFam" id="1.50.40.10:FF:000026">
    <property type="entry name" value="Putative mitochondrial glutamate carrier 2"/>
    <property type="match status" value="1"/>
</dbReference>
<sequence>MTPLMSRQVVLATLTRARQKVNLCVDVLNPPRSARCIEGTVCACGITEAAAVLYRTRDSVQDGKFVALGRHCGWIPSDQSICTRQPPVRRCPRAAGKNSRPWANGSGPWANGLGPWANEPGPWANEPGPWANGPARGPMGPARGPMNQARGPMGPARGRWTRPVGQWSGPWANEPGLWANESGPWANGPSPWANGPARGLIPKIVNGGIAGIVGVSCVFPLDLVKTRLQNQQVGADGRRMYNNMFDCFKKTLKAEGLRGMYRGSAVNIVLVTPEKAIKLTGNDFFRHRLSVNGKLPIEREMLAGAGAGFCQIIITTPMELLKIQLQDAGRTAAKEVVSGGGVVVAPKASTIALNLLRTKGIVGLYKGTAATMLRDVGFSVIYFPLFARMNAMGPKKYPGSEEAPFWYSFICGLSAGAFGAVAVTPADVVKTRLQLLHRAAGERQYTGVLNAFTSIIQHEGFAALFKGAAARAMVIAPLFGIAQTVYFLGIAERLLGVEKQRK</sequence>
<keyword evidence="11 17" id="KW-0472">Membrane</keyword>
<organism evidence="21 22">
    <name type="scientific">Hypsibius exemplaris</name>
    <name type="common">Freshwater tardigrade</name>
    <dbReference type="NCBI Taxonomy" id="2072580"/>
    <lineage>
        <taxon>Eukaryota</taxon>
        <taxon>Metazoa</taxon>
        <taxon>Ecdysozoa</taxon>
        <taxon>Tardigrada</taxon>
        <taxon>Eutardigrada</taxon>
        <taxon>Parachela</taxon>
        <taxon>Hypsibioidea</taxon>
        <taxon>Hypsibiidae</taxon>
        <taxon>Hypsibius</taxon>
    </lineage>
</organism>
<protein>
    <recommendedName>
        <fullName evidence="14">Mitochondrial glutamate carrier 2</fullName>
    </recommendedName>
    <alternativeName>
        <fullName evidence="16">Glutamate/H(+) symporter 2</fullName>
    </alternativeName>
    <alternativeName>
        <fullName evidence="15">Solute carrier family 25 member 18</fullName>
    </alternativeName>
</protein>
<name>A0A1W0X4Z3_HYPEX</name>
<feature type="repeat" description="Solcar" evidence="17">
    <location>
        <begin position="198"/>
        <end position="288"/>
    </location>
</feature>
<evidence type="ECO:0000256" key="11">
    <source>
        <dbReference type="ARBA" id="ARBA00023136"/>
    </source>
</evidence>
<comment type="similarity">
    <text evidence="2 18">Belongs to the mitochondrial carrier (TC 2.A.29) family.</text>
</comment>
<evidence type="ECO:0000256" key="13">
    <source>
        <dbReference type="ARBA" id="ARBA00057953"/>
    </source>
</evidence>
<dbReference type="PANTHER" id="PTHR45678">
    <property type="entry name" value="MITOCHONDRIAL 2-OXODICARBOXYLATE CARRIER 1-RELATED"/>
    <property type="match status" value="1"/>
</dbReference>
<comment type="function">
    <text evidence="13">Responsible for the transport of glutamate from the cytosol into the mitochondrial matrix with the concomitant import of a proton (symport system).</text>
</comment>
<evidence type="ECO:0000313" key="21">
    <source>
        <dbReference type="EMBL" id="OQV22518.1"/>
    </source>
</evidence>
<dbReference type="Pfam" id="PF00153">
    <property type="entry name" value="Mito_carr"/>
    <property type="match status" value="3"/>
</dbReference>
<dbReference type="EMBL" id="MTYJ01000017">
    <property type="protein sequence ID" value="OQV22518.1"/>
    <property type="molecule type" value="Genomic_DNA"/>
</dbReference>
<keyword evidence="6" id="KW-0677">Repeat</keyword>
<dbReference type="InterPro" id="IPR002067">
    <property type="entry name" value="MCP"/>
</dbReference>